<feature type="domain" description="VOC" evidence="1">
    <location>
        <begin position="3"/>
        <end position="120"/>
    </location>
</feature>
<protein>
    <submittedName>
        <fullName evidence="2">Drug:proton antiporter</fullName>
    </submittedName>
</protein>
<dbReference type="SUPFAM" id="SSF54593">
    <property type="entry name" value="Glyoxalase/Bleomycin resistance protein/Dihydroxybiphenyl dioxygenase"/>
    <property type="match status" value="1"/>
</dbReference>
<reference evidence="2 3" key="1">
    <citation type="journal article" date="2011" name="Int. J. Syst. Evol. Microbiol.">
        <title>Description of Undibacterium oligocarboniphilum sp. nov., isolated from purified water, and Undibacterium pigrum strain CCUG 49012 as the type strain of Undibacterium parvum sp. nov., and emended descriptions of the genus Undibacterium and the species Undibacterium pigrum.</title>
        <authorList>
            <person name="Eder W."/>
            <person name="Wanner G."/>
            <person name="Ludwig W."/>
            <person name="Busse H.J."/>
            <person name="Ziemke-Kageler F."/>
            <person name="Lang E."/>
        </authorList>
    </citation>
    <scope>NUCLEOTIDE SEQUENCE [LARGE SCALE GENOMIC DNA]</scope>
    <source>
        <strain evidence="2 3">DSM 23061</strain>
    </source>
</reference>
<dbReference type="InterPro" id="IPR026275">
    <property type="entry name" value="Glyoxalase/dOase/EhpR"/>
</dbReference>
<dbReference type="PIRSF" id="PIRSF039020">
    <property type="entry name" value="EhpR"/>
    <property type="match status" value="1"/>
</dbReference>
<dbReference type="PROSITE" id="PS51819">
    <property type="entry name" value="VOC"/>
    <property type="match status" value="1"/>
</dbReference>
<dbReference type="Proteomes" id="UP000275663">
    <property type="component" value="Chromosome"/>
</dbReference>
<dbReference type="AlphaFoldDB" id="A0A3S9HMM6"/>
<dbReference type="InterPro" id="IPR004360">
    <property type="entry name" value="Glyas_Fos-R_dOase_dom"/>
</dbReference>
<dbReference type="RefSeq" id="WP_126128729.1">
    <property type="nucleotide sequence ID" value="NZ_CP034464.1"/>
</dbReference>
<dbReference type="InterPro" id="IPR037523">
    <property type="entry name" value="VOC_core"/>
</dbReference>
<sequence length="123" mass="13086">MLDPNYILCYVNSPEVSAAFYAGILGHDPVEASPGFALFVLQSGVKLGLWARDDVTPAASAQPGCAELAFAVADHAAVEHMHTDWQSRGLRIAQAPCALDFGYTFVALDPDGHRLRVFAPSAA</sequence>
<accession>A0A3S9HMM6</accession>
<dbReference type="Pfam" id="PF00903">
    <property type="entry name" value="Glyoxalase"/>
    <property type="match status" value="1"/>
</dbReference>
<gene>
    <name evidence="2" type="ORF">EJN92_15960</name>
</gene>
<dbReference type="OrthoDB" id="9806945at2"/>
<dbReference type="EMBL" id="CP034464">
    <property type="protein sequence ID" value="AZP13356.1"/>
    <property type="molecule type" value="Genomic_DNA"/>
</dbReference>
<evidence type="ECO:0000259" key="1">
    <source>
        <dbReference type="PROSITE" id="PS51819"/>
    </source>
</evidence>
<dbReference type="Gene3D" id="3.30.720.120">
    <property type="match status" value="1"/>
</dbReference>
<proteinExistence type="predicted"/>
<name>A0A3S9HMM6_9BURK</name>
<evidence type="ECO:0000313" key="3">
    <source>
        <dbReference type="Proteomes" id="UP000275663"/>
    </source>
</evidence>
<organism evidence="2 3">
    <name type="scientific">Undibacterium parvum</name>
    <dbReference type="NCBI Taxonomy" id="401471"/>
    <lineage>
        <taxon>Bacteria</taxon>
        <taxon>Pseudomonadati</taxon>
        <taxon>Pseudomonadota</taxon>
        <taxon>Betaproteobacteria</taxon>
        <taxon>Burkholderiales</taxon>
        <taxon>Oxalobacteraceae</taxon>
        <taxon>Undibacterium</taxon>
    </lineage>
</organism>
<keyword evidence="3" id="KW-1185">Reference proteome</keyword>
<evidence type="ECO:0000313" key="2">
    <source>
        <dbReference type="EMBL" id="AZP13356.1"/>
    </source>
</evidence>
<dbReference type="KEGG" id="upv:EJN92_15960"/>
<dbReference type="Gene3D" id="3.30.720.110">
    <property type="match status" value="1"/>
</dbReference>
<dbReference type="InterPro" id="IPR029068">
    <property type="entry name" value="Glyas_Bleomycin-R_OHBP_Dase"/>
</dbReference>